<dbReference type="AlphaFoldDB" id="A0A1Y2FKQ9"/>
<accession>A0A1Y2FKQ9</accession>
<protein>
    <submittedName>
        <fullName evidence="2">Uncharacterized protein</fullName>
    </submittedName>
</protein>
<reference evidence="2 3" key="1">
    <citation type="submission" date="2016-07" db="EMBL/GenBank/DDBJ databases">
        <title>Pervasive Adenine N6-methylation of Active Genes in Fungi.</title>
        <authorList>
            <consortium name="DOE Joint Genome Institute"/>
            <person name="Mondo S.J."/>
            <person name="Dannebaum R.O."/>
            <person name="Kuo R.C."/>
            <person name="Labutti K."/>
            <person name="Haridas S."/>
            <person name="Kuo A."/>
            <person name="Salamov A."/>
            <person name="Ahrendt S.R."/>
            <person name="Lipzen A."/>
            <person name="Sullivan W."/>
            <person name="Andreopoulos W.B."/>
            <person name="Clum A."/>
            <person name="Lindquist E."/>
            <person name="Daum C."/>
            <person name="Ramamoorthy G.K."/>
            <person name="Gryganskyi A."/>
            <person name="Culley D."/>
            <person name="Magnuson J.K."/>
            <person name="James T.Y."/>
            <person name="O'Malley M.A."/>
            <person name="Stajich J.E."/>
            <person name="Spatafora J.W."/>
            <person name="Visel A."/>
            <person name="Grigoriev I.V."/>
        </authorList>
    </citation>
    <scope>NUCLEOTIDE SEQUENCE [LARGE SCALE GENOMIC DNA]</scope>
    <source>
        <strain evidence="2 3">12-1054</strain>
    </source>
</reference>
<organism evidence="2 3">
    <name type="scientific">Protomyces lactucae-debilis</name>
    <dbReference type="NCBI Taxonomy" id="2754530"/>
    <lineage>
        <taxon>Eukaryota</taxon>
        <taxon>Fungi</taxon>
        <taxon>Dikarya</taxon>
        <taxon>Ascomycota</taxon>
        <taxon>Taphrinomycotina</taxon>
        <taxon>Taphrinomycetes</taxon>
        <taxon>Taphrinales</taxon>
        <taxon>Protomycetaceae</taxon>
        <taxon>Protomyces</taxon>
    </lineage>
</organism>
<evidence type="ECO:0000256" key="1">
    <source>
        <dbReference type="SAM" id="SignalP"/>
    </source>
</evidence>
<name>A0A1Y2FKQ9_PROLT</name>
<sequence>MSSHMHIFVMCLCWMISLAILSTEARFWGKDILECRQYAMARSTPNITLLRQPYFPGKKYWPPGAKFCPIRRTWDECPQRCRYMVEAAALVSAIAGEELLGAEAINLLQARKAYLSDEDSCAANSGACLDYYYESLVDDNSVAVCNCFAVILIMRVHKGGKNCTRGDVIKRLNDRFAPFGFQYNKDANNDDVHCGARGANMCKLSDPVGFKKTDVCDA</sequence>
<dbReference type="Proteomes" id="UP000193685">
    <property type="component" value="Unassembled WGS sequence"/>
</dbReference>
<feature type="chain" id="PRO_5013164022" evidence="1">
    <location>
        <begin position="26"/>
        <end position="218"/>
    </location>
</feature>
<feature type="signal peptide" evidence="1">
    <location>
        <begin position="1"/>
        <end position="25"/>
    </location>
</feature>
<dbReference type="GeneID" id="63785722"/>
<evidence type="ECO:0000313" key="3">
    <source>
        <dbReference type="Proteomes" id="UP000193685"/>
    </source>
</evidence>
<dbReference type="EMBL" id="MCFI01000007">
    <property type="protein sequence ID" value="ORY83796.1"/>
    <property type="molecule type" value="Genomic_DNA"/>
</dbReference>
<comment type="caution">
    <text evidence="2">The sequence shown here is derived from an EMBL/GenBank/DDBJ whole genome shotgun (WGS) entry which is preliminary data.</text>
</comment>
<dbReference type="RefSeq" id="XP_040726091.1">
    <property type="nucleotide sequence ID" value="XM_040869123.1"/>
</dbReference>
<proteinExistence type="predicted"/>
<evidence type="ECO:0000313" key="2">
    <source>
        <dbReference type="EMBL" id="ORY83796.1"/>
    </source>
</evidence>
<keyword evidence="1" id="KW-0732">Signal</keyword>
<gene>
    <name evidence="2" type="ORF">BCR37DRAFT_378779</name>
</gene>
<keyword evidence="3" id="KW-1185">Reference proteome</keyword>